<evidence type="ECO:0000313" key="3">
    <source>
        <dbReference type="Proteomes" id="UP000486602"/>
    </source>
</evidence>
<dbReference type="Pfam" id="PF09704">
    <property type="entry name" value="Cas_Cas5d"/>
    <property type="match status" value="1"/>
</dbReference>
<proteinExistence type="predicted"/>
<reference evidence="2 3" key="1">
    <citation type="submission" date="2020-02" db="EMBL/GenBank/DDBJ databases">
        <title>Out from the shadows clarifying the taxonomy of the family Cryomorphaceae and related taxa by utilizing the GTDB taxonomic framework.</title>
        <authorList>
            <person name="Bowman J.P."/>
        </authorList>
    </citation>
    <scope>NUCLEOTIDE SEQUENCE [LARGE SCALE GENOMIC DNA]</scope>
    <source>
        <strain evidence="2 3">QSSC 1-22</strain>
    </source>
</reference>
<dbReference type="InterPro" id="IPR013422">
    <property type="entry name" value="CRISPR-assoc_prot_Cas5_N"/>
</dbReference>
<comment type="caution">
    <text evidence="2">The sequence shown here is derived from an EMBL/GenBank/DDBJ whole genome shotgun (WGS) entry which is preliminary data.</text>
</comment>
<name>A0A7K3WMM6_9FLAO</name>
<dbReference type="GO" id="GO:0043571">
    <property type="term" value="P:maintenance of CRISPR repeat elements"/>
    <property type="evidence" value="ECO:0007669"/>
    <property type="project" value="InterPro"/>
</dbReference>
<dbReference type="NCBIfam" id="TIGR02593">
    <property type="entry name" value="CRISPR_cas5"/>
    <property type="match status" value="1"/>
</dbReference>
<protein>
    <submittedName>
        <fullName evidence="2">CRISPR-associated protein Cas5</fullName>
    </submittedName>
</protein>
<keyword evidence="1" id="KW-0051">Antiviral defense</keyword>
<dbReference type="RefSeq" id="WP_163283502.1">
    <property type="nucleotide sequence ID" value="NZ_JAAGVY010000005.1"/>
</dbReference>
<accession>A0A7K3WMM6</accession>
<gene>
    <name evidence="2" type="primary">cas5</name>
    <name evidence="2" type="ORF">G3O08_04595</name>
</gene>
<dbReference type="InterPro" id="IPR021124">
    <property type="entry name" value="CRISPR-assoc_prot_Cas5"/>
</dbReference>
<keyword evidence="3" id="KW-1185">Reference proteome</keyword>
<sequence>MEILSFKISGKMAHFRKYYANNTAFSFSIPPRTTLMGIVAAAMGWPKDSYYEDLASENIQFGIRVLSPLKKSFHRLNLLSIKSTGDMAKKWSSDFRGEGGRIQTPFEIVSGWNIGKDEVCYQVFLKSNGNGNGNSVFDDVKAHLLNKDPVYNITLGTANFSARISEIQLFKESEIQEQTSNDFIFLHSAVPTDYVEELRFDKDDYDSYNFVEEDMLPGDFIGNKNREVRKMNKLLFSTTAHPLRVKLLGSFFVLADGADEMNIRFIDE</sequence>
<organism evidence="2 3">
    <name type="scientific">Cryomorpha ignava</name>
    <dbReference type="NCBI Taxonomy" id="101383"/>
    <lineage>
        <taxon>Bacteria</taxon>
        <taxon>Pseudomonadati</taxon>
        <taxon>Bacteroidota</taxon>
        <taxon>Flavobacteriia</taxon>
        <taxon>Flavobacteriales</taxon>
        <taxon>Cryomorphaceae</taxon>
        <taxon>Cryomorpha</taxon>
    </lineage>
</organism>
<evidence type="ECO:0000313" key="2">
    <source>
        <dbReference type="EMBL" id="NEN22778.1"/>
    </source>
</evidence>
<dbReference type="AlphaFoldDB" id="A0A7K3WMM6"/>
<dbReference type="EMBL" id="JAAGVY010000005">
    <property type="protein sequence ID" value="NEN22778.1"/>
    <property type="molecule type" value="Genomic_DNA"/>
</dbReference>
<evidence type="ECO:0000256" key="1">
    <source>
        <dbReference type="ARBA" id="ARBA00023118"/>
    </source>
</evidence>
<dbReference type="Proteomes" id="UP000486602">
    <property type="component" value="Unassembled WGS sequence"/>
</dbReference>
<dbReference type="Gene3D" id="3.30.70.2660">
    <property type="match status" value="1"/>
</dbReference>
<dbReference type="GO" id="GO:0051607">
    <property type="term" value="P:defense response to virus"/>
    <property type="evidence" value="ECO:0007669"/>
    <property type="project" value="UniProtKB-KW"/>
</dbReference>